<dbReference type="Pfam" id="PF07907">
    <property type="entry name" value="YibE_F"/>
    <property type="match status" value="1"/>
</dbReference>
<feature type="transmembrane region" description="Helical" evidence="2">
    <location>
        <begin position="274"/>
        <end position="295"/>
    </location>
</feature>
<name>A0A2A9ESQ5_9MICO</name>
<comment type="caution">
    <text evidence="3">The sequence shown here is derived from an EMBL/GenBank/DDBJ whole genome shotgun (WGS) entry which is preliminary data.</text>
</comment>
<feature type="transmembrane region" description="Helical" evidence="2">
    <location>
        <begin position="236"/>
        <end position="254"/>
    </location>
</feature>
<proteinExistence type="predicted"/>
<keyword evidence="2" id="KW-0472">Membrane</keyword>
<evidence type="ECO:0000256" key="2">
    <source>
        <dbReference type="SAM" id="Phobius"/>
    </source>
</evidence>
<organism evidence="3 4">
    <name type="scientific">Georgenia soli</name>
    <dbReference type="NCBI Taxonomy" id="638953"/>
    <lineage>
        <taxon>Bacteria</taxon>
        <taxon>Bacillati</taxon>
        <taxon>Actinomycetota</taxon>
        <taxon>Actinomycetes</taxon>
        <taxon>Micrococcales</taxon>
        <taxon>Bogoriellaceae</taxon>
        <taxon>Georgenia</taxon>
    </lineage>
</organism>
<dbReference type="EMBL" id="PDJI01000004">
    <property type="protein sequence ID" value="PFG41300.1"/>
    <property type="molecule type" value="Genomic_DNA"/>
</dbReference>
<feature type="compositionally biased region" description="Basic residues" evidence="1">
    <location>
        <begin position="1"/>
        <end position="18"/>
    </location>
</feature>
<dbReference type="Proteomes" id="UP000222106">
    <property type="component" value="Unassembled WGS sequence"/>
</dbReference>
<feature type="transmembrane region" description="Helical" evidence="2">
    <location>
        <begin position="336"/>
        <end position="358"/>
    </location>
</feature>
<feature type="transmembrane region" description="Helical" evidence="2">
    <location>
        <begin position="378"/>
        <end position="400"/>
    </location>
</feature>
<gene>
    <name evidence="3" type="ORF">ATJ97_3848</name>
</gene>
<keyword evidence="4" id="KW-1185">Reference proteome</keyword>
<dbReference type="PANTHER" id="PTHR41771">
    <property type="entry name" value="MEMBRANE PROTEIN-RELATED"/>
    <property type="match status" value="1"/>
</dbReference>
<protein>
    <submittedName>
        <fullName evidence="3">Putative membrane protein</fullName>
    </submittedName>
</protein>
<feature type="transmembrane region" description="Helical" evidence="2">
    <location>
        <begin position="207"/>
        <end position="224"/>
    </location>
</feature>
<dbReference type="AlphaFoldDB" id="A0A2A9ESQ5"/>
<keyword evidence="2" id="KW-1133">Transmembrane helix</keyword>
<reference evidence="3 4" key="1">
    <citation type="submission" date="2017-10" db="EMBL/GenBank/DDBJ databases">
        <title>Sequencing the genomes of 1000 actinobacteria strains.</title>
        <authorList>
            <person name="Klenk H.-P."/>
        </authorList>
    </citation>
    <scope>NUCLEOTIDE SEQUENCE [LARGE SCALE GENOMIC DNA]</scope>
    <source>
        <strain evidence="3 4">DSM 21838</strain>
    </source>
</reference>
<evidence type="ECO:0000313" key="3">
    <source>
        <dbReference type="EMBL" id="PFG41300.1"/>
    </source>
</evidence>
<feature type="transmembrane region" description="Helical" evidence="2">
    <location>
        <begin position="38"/>
        <end position="59"/>
    </location>
</feature>
<feature type="region of interest" description="Disordered" evidence="1">
    <location>
        <begin position="404"/>
        <end position="424"/>
    </location>
</feature>
<accession>A0A2A9ESQ5</accession>
<evidence type="ECO:0000256" key="1">
    <source>
        <dbReference type="SAM" id="MobiDB-lite"/>
    </source>
</evidence>
<feature type="transmembrane region" description="Helical" evidence="2">
    <location>
        <begin position="156"/>
        <end position="174"/>
    </location>
</feature>
<evidence type="ECO:0000313" key="4">
    <source>
        <dbReference type="Proteomes" id="UP000222106"/>
    </source>
</evidence>
<keyword evidence="2" id="KW-0812">Transmembrane</keyword>
<feature type="region of interest" description="Disordered" evidence="1">
    <location>
        <begin position="1"/>
        <end position="25"/>
    </location>
</feature>
<dbReference type="RefSeq" id="WP_245862752.1">
    <property type="nucleotide sequence ID" value="NZ_PDJI01000004.1"/>
</dbReference>
<dbReference type="InterPro" id="IPR012507">
    <property type="entry name" value="YibE_F"/>
</dbReference>
<sequence>MPRSRSRSRSRSHSHSHSHLPAGEAAALAPADARRARWILTALVVPLLAATVLALVAMWPRGETPIGSVPLAGTGMTIEAGTVVEVVDPAAPGAPVDGQVRVELSTGEHAGQVAPVQVPPEIMANGMEAGDRVRLMFSPSAMGTGSPYVFWDFERTAPVGWLAVLYAVVVLAVARWRGLAAMVGLAGSLAVIVVFAIPAIMLGQPPLLVALVGSSAMMFLSLYLAHGISIRTTTALLGTFVGLAITVALAAWGTRSANLTGTSSEQSLILLGTFPNLSLTDLLLCGMVIAGLGALNDVTITQASAVWELHAANPSVPRRRLFTRGMRIGRDHIASTVYTLAFAYVGTALPMLMAAALMDRAALDTLMAGEIAEEVVRTLVSSIGLVLAIPVTTGIAAALVRTSRRRGGDDPAPEPSLEVAAGVR</sequence>
<dbReference type="PANTHER" id="PTHR41771:SF1">
    <property type="entry name" value="MEMBRANE PROTEIN"/>
    <property type="match status" value="1"/>
</dbReference>
<feature type="transmembrane region" description="Helical" evidence="2">
    <location>
        <begin position="181"/>
        <end position="201"/>
    </location>
</feature>